<keyword evidence="2" id="KW-0238">DNA-binding</keyword>
<organism evidence="5 6">
    <name type="scientific">Candidatus Thiodiazotropha endoloripes</name>
    <dbReference type="NCBI Taxonomy" id="1818881"/>
    <lineage>
        <taxon>Bacteria</taxon>
        <taxon>Pseudomonadati</taxon>
        <taxon>Pseudomonadota</taxon>
        <taxon>Gammaproteobacteria</taxon>
        <taxon>Chromatiales</taxon>
        <taxon>Sedimenticolaceae</taxon>
        <taxon>Candidatus Thiodiazotropha</taxon>
    </lineage>
</organism>
<dbReference type="Pfam" id="PF12625">
    <property type="entry name" value="Arabinose_bd"/>
    <property type="match status" value="1"/>
</dbReference>
<evidence type="ECO:0000256" key="1">
    <source>
        <dbReference type="ARBA" id="ARBA00023015"/>
    </source>
</evidence>
<keyword evidence="3" id="KW-0804">Transcription</keyword>
<keyword evidence="1" id="KW-0805">Transcription regulation</keyword>
<proteinExistence type="predicted"/>
<feature type="domain" description="HTH araC/xylS-type" evidence="4">
    <location>
        <begin position="231"/>
        <end position="329"/>
    </location>
</feature>
<dbReference type="PANTHER" id="PTHR47894">
    <property type="entry name" value="HTH-TYPE TRANSCRIPTIONAL REGULATOR GADX"/>
    <property type="match status" value="1"/>
</dbReference>
<dbReference type="GO" id="GO:0000976">
    <property type="term" value="F:transcription cis-regulatory region binding"/>
    <property type="evidence" value="ECO:0007669"/>
    <property type="project" value="TreeGrafter"/>
</dbReference>
<dbReference type="PANTHER" id="PTHR47894:SF1">
    <property type="entry name" value="HTH-TYPE TRANSCRIPTIONAL REGULATOR VQSM"/>
    <property type="match status" value="1"/>
</dbReference>
<evidence type="ECO:0000256" key="3">
    <source>
        <dbReference type="ARBA" id="ARBA00023163"/>
    </source>
</evidence>
<dbReference type="Gene3D" id="1.10.10.60">
    <property type="entry name" value="Homeodomain-like"/>
    <property type="match status" value="1"/>
</dbReference>
<dbReference type="AlphaFoldDB" id="A0A1E2USK1"/>
<dbReference type="GO" id="GO:0003700">
    <property type="term" value="F:DNA-binding transcription factor activity"/>
    <property type="evidence" value="ECO:0007669"/>
    <property type="project" value="InterPro"/>
</dbReference>
<reference evidence="5 6" key="1">
    <citation type="submission" date="2016-03" db="EMBL/GenBank/DDBJ databases">
        <title>Chemosynthetic sulphur-oxidizing symbionts of marine invertebrate animals are capable of nitrogen fixation.</title>
        <authorList>
            <person name="Petersen J.M."/>
            <person name="Kemper A."/>
            <person name="Gruber-Vodicka H."/>
            <person name="Cardini U."/>
            <person name="Geest Mvander."/>
            <person name="Kleiner M."/>
            <person name="Bulgheresi S."/>
            <person name="Fussmann M."/>
            <person name="Herbold C."/>
            <person name="Seah B.K.B."/>
            <person name="Antony C.Paul."/>
            <person name="Liu D."/>
            <person name="Belitz A."/>
            <person name="Weber M."/>
        </authorList>
    </citation>
    <scope>NUCLEOTIDE SEQUENCE [LARGE SCALE GENOMIC DNA]</scope>
    <source>
        <strain evidence="5">G_D</strain>
    </source>
</reference>
<protein>
    <submittedName>
        <fullName evidence="5">AraC family transcriptional regulator</fullName>
    </submittedName>
</protein>
<dbReference type="EMBL" id="LVJZ01000003">
    <property type="protein sequence ID" value="ODB97706.1"/>
    <property type="molecule type" value="Genomic_DNA"/>
</dbReference>
<evidence type="ECO:0000259" key="4">
    <source>
        <dbReference type="PROSITE" id="PS01124"/>
    </source>
</evidence>
<dbReference type="STRING" id="1818881.A3196_13615"/>
<evidence type="ECO:0000256" key="2">
    <source>
        <dbReference type="ARBA" id="ARBA00023125"/>
    </source>
</evidence>
<dbReference type="SUPFAM" id="SSF46689">
    <property type="entry name" value="Homeodomain-like"/>
    <property type="match status" value="1"/>
</dbReference>
<comment type="caution">
    <text evidence="5">The sequence shown here is derived from an EMBL/GenBank/DDBJ whole genome shotgun (WGS) entry which is preliminary data.</text>
</comment>
<dbReference type="InterPro" id="IPR018060">
    <property type="entry name" value="HTH_AraC"/>
</dbReference>
<accession>A0A1E2USK1</accession>
<keyword evidence="6" id="KW-1185">Reference proteome</keyword>
<dbReference type="PROSITE" id="PS01124">
    <property type="entry name" value="HTH_ARAC_FAMILY_2"/>
    <property type="match status" value="1"/>
</dbReference>
<sequence length="331" mass="37411">MKRASNFTVSPSWAILFRDMQVDMSAVLKHANLPADLFNREDATLTPAQYYQFWRSLEVIVGEQSIALRLAKHLSVESFDPAIFASICSPDLNTALKRLKEYKPLIGPMILSIEISPKQTRLSIECYGHEENMPSSLGITELVFFTQLARIATRSEIRPLAVQLPILPENLQPYVDYFGCRLKSAKEVAISFSAKDAAMPFLTSNASIWSFFEGKLNQRLKDLDASASFTQRVKSVLLEALPIGESSIESVAQRLAMSKRTLQRKLNDEAETYQSVLQNVRSELADHYLKKSHLSLGEISFMLGFQEPNSFIRAYSTWKGVSPGLFRERFQ</sequence>
<evidence type="ECO:0000313" key="6">
    <source>
        <dbReference type="Proteomes" id="UP000094849"/>
    </source>
</evidence>
<dbReference type="InterPro" id="IPR032687">
    <property type="entry name" value="AraC-type_N"/>
</dbReference>
<dbReference type="Proteomes" id="UP000094849">
    <property type="component" value="Unassembled WGS sequence"/>
</dbReference>
<evidence type="ECO:0000313" key="5">
    <source>
        <dbReference type="EMBL" id="ODB97706.1"/>
    </source>
</evidence>
<gene>
    <name evidence="5" type="ORF">A3196_13615</name>
</gene>
<dbReference type="SMART" id="SM00342">
    <property type="entry name" value="HTH_ARAC"/>
    <property type="match status" value="1"/>
</dbReference>
<dbReference type="GO" id="GO:0005829">
    <property type="term" value="C:cytosol"/>
    <property type="evidence" value="ECO:0007669"/>
    <property type="project" value="TreeGrafter"/>
</dbReference>
<dbReference type="InterPro" id="IPR009057">
    <property type="entry name" value="Homeodomain-like_sf"/>
</dbReference>
<name>A0A1E2USK1_9GAMM</name>
<dbReference type="Pfam" id="PF12833">
    <property type="entry name" value="HTH_18"/>
    <property type="match status" value="1"/>
</dbReference>